<dbReference type="GO" id="GO:0030688">
    <property type="term" value="C:preribosome, small subunit precursor"/>
    <property type="evidence" value="ECO:0007669"/>
    <property type="project" value="InterPro"/>
</dbReference>
<feature type="region of interest" description="Disordered" evidence="5">
    <location>
        <begin position="340"/>
        <end position="399"/>
    </location>
</feature>
<dbReference type="InterPro" id="IPR010301">
    <property type="entry name" value="RRP1"/>
</dbReference>
<feature type="compositionally biased region" description="Acidic residues" evidence="5">
    <location>
        <begin position="349"/>
        <end position="361"/>
    </location>
</feature>
<reference evidence="6" key="1">
    <citation type="submission" date="2022-11" db="EMBL/GenBank/DDBJ databases">
        <authorList>
            <person name="Kikuchi T."/>
        </authorList>
    </citation>
    <scope>NUCLEOTIDE SEQUENCE</scope>
    <source>
        <strain evidence="6">PS1010</strain>
    </source>
</reference>
<comment type="subcellular location">
    <subcellularLocation>
        <location evidence="1">Nucleus</location>
    </subcellularLocation>
</comment>
<comment type="caution">
    <text evidence="6">The sequence shown here is derived from an EMBL/GenBank/DDBJ whole genome shotgun (WGS) entry which is preliminary data.</text>
</comment>
<accession>A0A9P1IPG9</accession>
<evidence type="ECO:0000256" key="1">
    <source>
        <dbReference type="ARBA" id="ARBA00004123"/>
    </source>
</evidence>
<dbReference type="GO" id="GO:0006364">
    <property type="term" value="P:rRNA processing"/>
    <property type="evidence" value="ECO:0007669"/>
    <property type="project" value="UniProtKB-KW"/>
</dbReference>
<evidence type="ECO:0000313" key="6">
    <source>
        <dbReference type="EMBL" id="CAI5449010.1"/>
    </source>
</evidence>
<name>A0A9P1IPG9_9PELO</name>
<keyword evidence="4" id="KW-0539">Nucleus</keyword>
<dbReference type="PANTHER" id="PTHR13026">
    <property type="entry name" value="NNP-1 PROTEIN NOVEL NUCLEAR PROTEIN 1 NOP52"/>
    <property type="match status" value="1"/>
</dbReference>
<evidence type="ECO:0000256" key="4">
    <source>
        <dbReference type="ARBA" id="ARBA00023242"/>
    </source>
</evidence>
<feature type="compositionally biased region" description="Basic residues" evidence="5">
    <location>
        <begin position="364"/>
        <end position="399"/>
    </location>
</feature>
<evidence type="ECO:0000256" key="2">
    <source>
        <dbReference type="ARBA" id="ARBA00006374"/>
    </source>
</evidence>
<sequence>MDVDLASVEVVFAQKLACGEPTTRQRALRVLHDWIRDQSSKKPFTEEDLTRLCKGLHYVMWMQDKMVLQEELADRIGGLINIFTSEQEKVLYVKSFLKSLNKEWPHIDRWRMDKFLMEVRRMLRAAFAHLKDLKWKKEIRDEYWSVFEETTISADNSFNEGLKMHFASLLLDELDAAGGLTKKQTNSCLQPYVNLLGVKKISDYLFNSIIDEIFNAIVLQKSEEIKGTEDESMEVVEGGIQFNYKDLAKSLFEIGKQANIPARRRARIYDLVQKFEKCVAGQDPLHFEIPVPQNVLTREDYEESERKIVELQEVAKAERLKAKKMKIEIREKQRKEELRQKRLAAAENDSNDEEDENEDEIQVVKKKGTKKSKQQVPKVKKARASNKFKKINPKKSKKN</sequence>
<keyword evidence="3" id="KW-0698">rRNA processing</keyword>
<gene>
    <name evidence="6" type="ORF">CAMP_LOCUS11647</name>
</gene>
<dbReference type="EMBL" id="CANHGI010000004">
    <property type="protein sequence ID" value="CAI5449010.1"/>
    <property type="molecule type" value="Genomic_DNA"/>
</dbReference>
<dbReference type="GO" id="GO:0005634">
    <property type="term" value="C:nucleus"/>
    <property type="evidence" value="ECO:0007669"/>
    <property type="project" value="UniProtKB-SubCell"/>
</dbReference>
<organism evidence="6 7">
    <name type="scientific">Caenorhabditis angaria</name>
    <dbReference type="NCBI Taxonomy" id="860376"/>
    <lineage>
        <taxon>Eukaryota</taxon>
        <taxon>Metazoa</taxon>
        <taxon>Ecdysozoa</taxon>
        <taxon>Nematoda</taxon>
        <taxon>Chromadorea</taxon>
        <taxon>Rhabditida</taxon>
        <taxon>Rhabditina</taxon>
        <taxon>Rhabditomorpha</taxon>
        <taxon>Rhabditoidea</taxon>
        <taxon>Rhabditidae</taxon>
        <taxon>Peloderinae</taxon>
        <taxon>Caenorhabditis</taxon>
    </lineage>
</organism>
<dbReference type="Pfam" id="PF05997">
    <property type="entry name" value="Nop52"/>
    <property type="match status" value="1"/>
</dbReference>
<dbReference type="AlphaFoldDB" id="A0A9P1IPG9"/>
<keyword evidence="7" id="KW-1185">Reference proteome</keyword>
<evidence type="ECO:0000256" key="3">
    <source>
        <dbReference type="ARBA" id="ARBA00022552"/>
    </source>
</evidence>
<evidence type="ECO:0008006" key="8">
    <source>
        <dbReference type="Google" id="ProtNLM"/>
    </source>
</evidence>
<dbReference type="OrthoDB" id="2019504at2759"/>
<dbReference type="PANTHER" id="PTHR13026:SF0">
    <property type="entry name" value="RIBOSOMAL RNA PROCESSING 1B"/>
    <property type="match status" value="1"/>
</dbReference>
<evidence type="ECO:0000256" key="5">
    <source>
        <dbReference type="SAM" id="MobiDB-lite"/>
    </source>
</evidence>
<protein>
    <recommendedName>
        <fullName evidence="8">Nucleolar protein,Nop52 containing protein</fullName>
    </recommendedName>
</protein>
<dbReference type="Proteomes" id="UP001152747">
    <property type="component" value="Unassembled WGS sequence"/>
</dbReference>
<proteinExistence type="inferred from homology"/>
<evidence type="ECO:0000313" key="7">
    <source>
        <dbReference type="Proteomes" id="UP001152747"/>
    </source>
</evidence>
<comment type="similarity">
    <text evidence="2">Belongs to the RRP1 family.</text>
</comment>